<dbReference type="InterPro" id="IPR050267">
    <property type="entry name" value="Anti-sigma-factor_SerPK"/>
</dbReference>
<evidence type="ECO:0000313" key="4">
    <source>
        <dbReference type="Proteomes" id="UP000468735"/>
    </source>
</evidence>
<dbReference type="CDD" id="cd16936">
    <property type="entry name" value="HATPase_RsbW-like"/>
    <property type="match status" value="1"/>
</dbReference>
<dbReference type="Gene3D" id="3.30.565.10">
    <property type="entry name" value="Histidine kinase-like ATPase, C-terminal domain"/>
    <property type="match status" value="1"/>
</dbReference>
<accession>A0A6H9Z4A4</accession>
<protein>
    <submittedName>
        <fullName evidence="3">ATP-binding protein</fullName>
    </submittedName>
</protein>
<organism evidence="3 4">
    <name type="scientific">Actinomadura rudentiformis</name>
    <dbReference type="NCBI Taxonomy" id="359158"/>
    <lineage>
        <taxon>Bacteria</taxon>
        <taxon>Bacillati</taxon>
        <taxon>Actinomycetota</taxon>
        <taxon>Actinomycetes</taxon>
        <taxon>Streptosporangiales</taxon>
        <taxon>Thermomonosporaceae</taxon>
        <taxon>Actinomadura</taxon>
    </lineage>
</organism>
<keyword evidence="1" id="KW-0808">Transferase</keyword>
<keyword evidence="3" id="KW-0547">Nucleotide-binding</keyword>
<dbReference type="Proteomes" id="UP000468735">
    <property type="component" value="Unassembled WGS sequence"/>
</dbReference>
<dbReference type="GO" id="GO:0005524">
    <property type="term" value="F:ATP binding"/>
    <property type="evidence" value="ECO:0007669"/>
    <property type="project" value="UniProtKB-KW"/>
</dbReference>
<keyword evidence="1" id="KW-0418">Kinase</keyword>
<dbReference type="InterPro" id="IPR036890">
    <property type="entry name" value="HATPase_C_sf"/>
</dbReference>
<dbReference type="RefSeq" id="WP_151561071.1">
    <property type="nucleotide sequence ID" value="NZ_WBMT01000007.1"/>
</dbReference>
<dbReference type="InterPro" id="IPR003594">
    <property type="entry name" value="HATPase_dom"/>
</dbReference>
<dbReference type="PANTHER" id="PTHR35526">
    <property type="entry name" value="ANTI-SIGMA-F FACTOR RSBW-RELATED"/>
    <property type="match status" value="1"/>
</dbReference>
<comment type="caution">
    <text evidence="3">The sequence shown here is derived from an EMBL/GenBank/DDBJ whole genome shotgun (WGS) entry which is preliminary data.</text>
</comment>
<keyword evidence="4" id="KW-1185">Reference proteome</keyword>
<proteinExistence type="predicted"/>
<dbReference type="AlphaFoldDB" id="A0A6H9Z4A4"/>
<keyword evidence="3" id="KW-0067">ATP-binding</keyword>
<dbReference type="GO" id="GO:0004674">
    <property type="term" value="F:protein serine/threonine kinase activity"/>
    <property type="evidence" value="ECO:0007669"/>
    <property type="project" value="UniProtKB-KW"/>
</dbReference>
<name>A0A6H9Z4A4_9ACTN</name>
<evidence type="ECO:0000313" key="3">
    <source>
        <dbReference type="EMBL" id="KAB2348342.1"/>
    </source>
</evidence>
<sequence length="151" mass="16275">MEFLLVLCLPRDAETAHLTREVLDASLTTLGVDEGICDDVNLALGEACANVIQHADPSDEYEVRIRTIGSRCRIEVVDTGRGFDAVQLEKAAANAAVTAEHGRGLQIIDALAENLQIVNRRQHGAIIRFEIPLKWEPGSPGEMLAATATCG</sequence>
<dbReference type="Pfam" id="PF13581">
    <property type="entry name" value="HATPase_c_2"/>
    <property type="match status" value="1"/>
</dbReference>
<dbReference type="PANTHER" id="PTHR35526:SF3">
    <property type="entry name" value="ANTI-SIGMA-F FACTOR RSBW"/>
    <property type="match status" value="1"/>
</dbReference>
<keyword evidence="1" id="KW-0723">Serine/threonine-protein kinase</keyword>
<reference evidence="3 4" key="1">
    <citation type="submission" date="2019-09" db="EMBL/GenBank/DDBJ databases">
        <title>Actinomadura physcomitrii sp. nov., a novel actinomycete isolated from moss [Physcomitrium sphaericum (Ludw) Fuernr].</title>
        <authorList>
            <person name="Zhuang X."/>
            <person name="Liu C."/>
        </authorList>
    </citation>
    <scope>NUCLEOTIDE SEQUENCE [LARGE SCALE GENOMIC DNA]</scope>
    <source>
        <strain evidence="3 4">HMC1</strain>
    </source>
</reference>
<feature type="domain" description="Histidine kinase/HSP90-like ATPase" evidence="2">
    <location>
        <begin position="10"/>
        <end position="129"/>
    </location>
</feature>
<gene>
    <name evidence="3" type="ORF">F8566_16210</name>
</gene>
<dbReference type="SUPFAM" id="SSF55874">
    <property type="entry name" value="ATPase domain of HSP90 chaperone/DNA topoisomerase II/histidine kinase"/>
    <property type="match status" value="1"/>
</dbReference>
<dbReference type="EMBL" id="WBMT01000007">
    <property type="protein sequence ID" value="KAB2348342.1"/>
    <property type="molecule type" value="Genomic_DNA"/>
</dbReference>
<evidence type="ECO:0000259" key="2">
    <source>
        <dbReference type="Pfam" id="PF13581"/>
    </source>
</evidence>
<evidence type="ECO:0000256" key="1">
    <source>
        <dbReference type="ARBA" id="ARBA00022527"/>
    </source>
</evidence>
<dbReference type="OrthoDB" id="306540at2"/>